<evidence type="ECO:0000256" key="6">
    <source>
        <dbReference type="SAM" id="MobiDB-lite"/>
    </source>
</evidence>
<evidence type="ECO:0000256" key="3">
    <source>
        <dbReference type="ARBA" id="ARBA00022989"/>
    </source>
</evidence>
<proteinExistence type="inferred from homology"/>
<dbReference type="Pfam" id="PF06738">
    <property type="entry name" value="ThrE"/>
    <property type="match status" value="1"/>
</dbReference>
<accession>A0ABR0KL48</accession>
<reference evidence="10 11" key="1">
    <citation type="submission" date="2023-08" db="EMBL/GenBank/DDBJ databases">
        <title>Black Yeasts Isolated from many extreme environments.</title>
        <authorList>
            <person name="Coleine C."/>
            <person name="Stajich J.E."/>
            <person name="Selbmann L."/>
        </authorList>
    </citation>
    <scope>NUCLEOTIDE SEQUENCE [LARGE SCALE GENOMIC DNA]</scope>
    <source>
        <strain evidence="10 11">CCFEE 5885</strain>
    </source>
</reference>
<keyword evidence="2 7" id="KW-0812">Transmembrane</keyword>
<feature type="transmembrane region" description="Helical" evidence="7">
    <location>
        <begin position="357"/>
        <end position="380"/>
    </location>
</feature>
<feature type="compositionally biased region" description="Low complexity" evidence="6">
    <location>
        <begin position="14"/>
        <end position="30"/>
    </location>
</feature>
<feature type="domain" description="Threonine/serine exporter-like N-terminal" evidence="8">
    <location>
        <begin position="86"/>
        <end position="332"/>
    </location>
</feature>
<feature type="transmembrane region" description="Helical" evidence="7">
    <location>
        <begin position="191"/>
        <end position="213"/>
    </location>
</feature>
<sequence>MSSRRTSVDEKSTAVEGAAAAGGAAPEAAGQRIPSLKSKVSSGRQSAHEMSRHSITHMRNISSSSNLHRDSDAYMADMVHRLASQDYIVEVCKALMAYGAPTHRLEDNLSMAATKLCIQASFQYLPSCMIMSFNDPDTHTTDLKLIKEPTVVDLGKLLEVQQVFKDVMHNKYSLEEAMDDIREIRNRKNKFNTITLILMYGLAAVAVGPFAFSARPIDFPIQFLLGSILGTLQLGLATRSSKFSHVSEVFGTFVTSFAARGFGSIMTSAGEPMFCYSALAQSSIALILPGWIILSAALELQSRNIIAGSIRMVYAIIYTLFLGFGILMGTTMMGLIYPGATNDITCHMPSYWDAGNYSWALIYTRFIWVPIFTICLAIINQAKFKQIPWMVLISFCGYQVNFWSAIRFRQNIQVANALGAFAIGVLANSYSRLRHGVAAAAMLPAIFVMVPSGLAATGSLIAALTSANQITDDTTGVNIINNGTQGFTNAQFTTTTTGSNVYSGSIFNVGYGMVQVAIGISVGLFLSALVVYPFAKKRSGIFSF</sequence>
<feature type="transmembrane region" description="Helical" evidence="7">
    <location>
        <begin position="412"/>
        <end position="430"/>
    </location>
</feature>
<keyword evidence="3 7" id="KW-1133">Transmembrane helix</keyword>
<evidence type="ECO:0000256" key="1">
    <source>
        <dbReference type="ARBA" id="ARBA00004141"/>
    </source>
</evidence>
<dbReference type="Pfam" id="PF12821">
    <property type="entry name" value="ThrE_2"/>
    <property type="match status" value="1"/>
</dbReference>
<feature type="transmembrane region" description="Helical" evidence="7">
    <location>
        <begin position="513"/>
        <end position="535"/>
    </location>
</feature>
<evidence type="ECO:0000259" key="8">
    <source>
        <dbReference type="Pfam" id="PF06738"/>
    </source>
</evidence>
<feature type="transmembrane region" description="Helical" evidence="7">
    <location>
        <begin position="437"/>
        <end position="464"/>
    </location>
</feature>
<feature type="region of interest" description="Disordered" evidence="6">
    <location>
        <begin position="1"/>
        <end position="60"/>
    </location>
</feature>
<name>A0ABR0KL48_9EURO</name>
<evidence type="ECO:0000256" key="7">
    <source>
        <dbReference type="SAM" id="Phobius"/>
    </source>
</evidence>
<dbReference type="InterPro" id="IPR010619">
    <property type="entry name" value="ThrE-like_N"/>
</dbReference>
<dbReference type="PANTHER" id="PTHR31082:SF4">
    <property type="entry name" value="PHEROMONE-REGULATED MEMBRANE PROTEIN 10"/>
    <property type="match status" value="1"/>
</dbReference>
<evidence type="ECO:0000256" key="5">
    <source>
        <dbReference type="ARBA" id="ARBA00034125"/>
    </source>
</evidence>
<dbReference type="PANTHER" id="PTHR31082">
    <property type="entry name" value="PHEROMONE-REGULATED MEMBRANE PROTEIN 10"/>
    <property type="match status" value="1"/>
</dbReference>
<organism evidence="10 11">
    <name type="scientific">Lithohypha guttulata</name>
    <dbReference type="NCBI Taxonomy" id="1690604"/>
    <lineage>
        <taxon>Eukaryota</taxon>
        <taxon>Fungi</taxon>
        <taxon>Dikarya</taxon>
        <taxon>Ascomycota</taxon>
        <taxon>Pezizomycotina</taxon>
        <taxon>Eurotiomycetes</taxon>
        <taxon>Chaetothyriomycetidae</taxon>
        <taxon>Chaetothyriales</taxon>
        <taxon>Trichomeriaceae</taxon>
        <taxon>Lithohypha</taxon>
    </lineage>
</organism>
<evidence type="ECO:0008006" key="12">
    <source>
        <dbReference type="Google" id="ProtNLM"/>
    </source>
</evidence>
<feature type="transmembrane region" description="Helical" evidence="7">
    <location>
        <begin position="312"/>
        <end position="337"/>
    </location>
</feature>
<dbReference type="EMBL" id="JAVRRG010000009">
    <property type="protein sequence ID" value="KAK5099629.1"/>
    <property type="molecule type" value="Genomic_DNA"/>
</dbReference>
<keyword evidence="4 7" id="KW-0472">Membrane</keyword>
<evidence type="ECO:0000256" key="4">
    <source>
        <dbReference type="ARBA" id="ARBA00023136"/>
    </source>
</evidence>
<evidence type="ECO:0000313" key="11">
    <source>
        <dbReference type="Proteomes" id="UP001345013"/>
    </source>
</evidence>
<evidence type="ECO:0000313" key="10">
    <source>
        <dbReference type="EMBL" id="KAK5099629.1"/>
    </source>
</evidence>
<evidence type="ECO:0000259" key="9">
    <source>
        <dbReference type="Pfam" id="PF12821"/>
    </source>
</evidence>
<comment type="caution">
    <text evidence="10">The sequence shown here is derived from an EMBL/GenBank/DDBJ whole genome shotgun (WGS) entry which is preliminary data.</text>
</comment>
<feature type="transmembrane region" description="Helical" evidence="7">
    <location>
        <begin position="387"/>
        <end position="406"/>
    </location>
</feature>
<feature type="domain" description="Threonine/Serine exporter ThrE" evidence="9">
    <location>
        <begin position="366"/>
        <end position="529"/>
    </location>
</feature>
<dbReference type="Proteomes" id="UP001345013">
    <property type="component" value="Unassembled WGS sequence"/>
</dbReference>
<keyword evidence="11" id="KW-1185">Reference proteome</keyword>
<feature type="compositionally biased region" description="Basic and acidic residues" evidence="6">
    <location>
        <begin position="1"/>
        <end position="13"/>
    </location>
</feature>
<dbReference type="InterPro" id="IPR051361">
    <property type="entry name" value="ThrE/Ser_Exporter"/>
</dbReference>
<comment type="subcellular location">
    <subcellularLocation>
        <location evidence="1">Membrane</location>
        <topology evidence="1">Multi-pass membrane protein</topology>
    </subcellularLocation>
</comment>
<gene>
    <name evidence="10" type="ORF">LTR24_001288</name>
</gene>
<dbReference type="InterPro" id="IPR024528">
    <property type="entry name" value="ThrE_2"/>
</dbReference>
<comment type="similarity">
    <text evidence="5">Belongs to the ThrE exporter (TC 2.A.79) family.</text>
</comment>
<feature type="transmembrane region" description="Helical" evidence="7">
    <location>
        <begin position="278"/>
        <end position="300"/>
    </location>
</feature>
<protein>
    <recommendedName>
        <fullName evidence="12">DUF1212-domain-containing protein</fullName>
    </recommendedName>
</protein>
<evidence type="ECO:0000256" key="2">
    <source>
        <dbReference type="ARBA" id="ARBA00022692"/>
    </source>
</evidence>